<dbReference type="GO" id="GO:0003677">
    <property type="term" value="F:DNA binding"/>
    <property type="evidence" value="ECO:0007669"/>
    <property type="project" value="UniProtKB-KW"/>
</dbReference>
<dbReference type="SMART" id="SM00345">
    <property type="entry name" value="HTH_GNTR"/>
    <property type="match status" value="1"/>
</dbReference>
<keyword evidence="3" id="KW-0804">Transcription</keyword>
<dbReference type="Gene3D" id="1.10.10.10">
    <property type="entry name" value="Winged helix-like DNA-binding domain superfamily/Winged helix DNA-binding domain"/>
    <property type="match status" value="1"/>
</dbReference>
<evidence type="ECO:0000256" key="3">
    <source>
        <dbReference type="ARBA" id="ARBA00023163"/>
    </source>
</evidence>
<evidence type="ECO:0000313" key="5">
    <source>
        <dbReference type="EMBL" id="GEA82691.1"/>
    </source>
</evidence>
<dbReference type="AlphaFoldDB" id="A0A4Y3KE16"/>
<gene>
    <name evidence="5" type="primary">ytrA</name>
    <name evidence="5" type="ORF">CUD01_31350</name>
</gene>
<dbReference type="PANTHER" id="PTHR38445">
    <property type="entry name" value="HTH-TYPE TRANSCRIPTIONAL REPRESSOR YTRA"/>
    <property type="match status" value="1"/>
</dbReference>
<evidence type="ECO:0000259" key="4">
    <source>
        <dbReference type="PROSITE" id="PS50949"/>
    </source>
</evidence>
<feature type="domain" description="HTH gntR-type" evidence="4">
    <location>
        <begin position="11"/>
        <end position="79"/>
    </location>
</feature>
<evidence type="ECO:0000256" key="1">
    <source>
        <dbReference type="ARBA" id="ARBA00023015"/>
    </source>
</evidence>
<dbReference type="SUPFAM" id="SSF46785">
    <property type="entry name" value="Winged helix' DNA-binding domain"/>
    <property type="match status" value="1"/>
</dbReference>
<dbReference type="EMBL" id="BJLP01000082">
    <property type="protein sequence ID" value="GEA82691.1"/>
    <property type="molecule type" value="Genomic_DNA"/>
</dbReference>
<dbReference type="Proteomes" id="UP000315842">
    <property type="component" value="Unassembled WGS sequence"/>
</dbReference>
<dbReference type="InterPro" id="IPR036390">
    <property type="entry name" value="WH_DNA-bd_sf"/>
</dbReference>
<keyword evidence="6" id="KW-1185">Reference proteome</keyword>
<keyword evidence="1" id="KW-0805">Transcription regulation</keyword>
<accession>A0A4Y3KE16</accession>
<dbReference type="PROSITE" id="PS50949">
    <property type="entry name" value="HTH_GNTR"/>
    <property type="match status" value="1"/>
</dbReference>
<dbReference type="PANTHER" id="PTHR38445:SF7">
    <property type="entry name" value="GNTR-FAMILY TRANSCRIPTIONAL REGULATOR"/>
    <property type="match status" value="1"/>
</dbReference>
<protein>
    <submittedName>
        <fullName evidence="5">GntR family transcriptional regulator</fullName>
    </submittedName>
</protein>
<dbReference type="InterPro" id="IPR000524">
    <property type="entry name" value="Tscrpt_reg_HTH_GntR"/>
</dbReference>
<evidence type="ECO:0000256" key="2">
    <source>
        <dbReference type="ARBA" id="ARBA00023125"/>
    </source>
</evidence>
<sequence length="123" mass="13038">MLWTVDPERDEPLFAQIAAQVRGAVASGELRTGDRLPSARVLATSLEVNLHTVLRAYQDLRDEGLLDLRRGRGAVIAGHADYAALDEPVAALVDAARRAGVPPTAATALVQAAFARATTPEGR</sequence>
<reference evidence="5 6" key="1">
    <citation type="submission" date="2019-06" db="EMBL/GenBank/DDBJ databases">
        <title>Whole genome shotgun sequence of Cellulomonas uda NBRC 3747.</title>
        <authorList>
            <person name="Hosoyama A."/>
            <person name="Uohara A."/>
            <person name="Ohji S."/>
            <person name="Ichikawa N."/>
        </authorList>
    </citation>
    <scope>NUCLEOTIDE SEQUENCE [LARGE SCALE GENOMIC DNA]</scope>
    <source>
        <strain evidence="5 6">NBRC 3747</strain>
    </source>
</reference>
<dbReference type="RefSeq" id="WP_094179669.1">
    <property type="nucleotide sequence ID" value="NZ_BJLP01000082.1"/>
</dbReference>
<dbReference type="CDD" id="cd07377">
    <property type="entry name" value="WHTH_GntR"/>
    <property type="match status" value="1"/>
</dbReference>
<dbReference type="GO" id="GO:0003700">
    <property type="term" value="F:DNA-binding transcription factor activity"/>
    <property type="evidence" value="ECO:0007669"/>
    <property type="project" value="InterPro"/>
</dbReference>
<dbReference type="Pfam" id="PF00392">
    <property type="entry name" value="GntR"/>
    <property type="match status" value="1"/>
</dbReference>
<proteinExistence type="predicted"/>
<organism evidence="5 6">
    <name type="scientific">Cellulomonas uda</name>
    <dbReference type="NCBI Taxonomy" id="1714"/>
    <lineage>
        <taxon>Bacteria</taxon>
        <taxon>Bacillati</taxon>
        <taxon>Actinomycetota</taxon>
        <taxon>Actinomycetes</taxon>
        <taxon>Micrococcales</taxon>
        <taxon>Cellulomonadaceae</taxon>
        <taxon>Cellulomonas</taxon>
    </lineage>
</organism>
<evidence type="ECO:0000313" key="6">
    <source>
        <dbReference type="Proteomes" id="UP000315842"/>
    </source>
</evidence>
<keyword evidence="2" id="KW-0238">DNA-binding</keyword>
<dbReference type="InterPro" id="IPR036388">
    <property type="entry name" value="WH-like_DNA-bd_sf"/>
</dbReference>
<comment type="caution">
    <text evidence="5">The sequence shown here is derived from an EMBL/GenBank/DDBJ whole genome shotgun (WGS) entry which is preliminary data.</text>
</comment>
<name>A0A4Y3KE16_CELUD</name>